<keyword evidence="3" id="KW-1185">Reference proteome</keyword>
<accession>A0A5J5FAI5</accession>
<evidence type="ECO:0000313" key="3">
    <source>
        <dbReference type="Proteomes" id="UP000326924"/>
    </source>
</evidence>
<evidence type="ECO:0008006" key="4">
    <source>
        <dbReference type="Google" id="ProtNLM"/>
    </source>
</evidence>
<feature type="chain" id="PRO_5023844281" description="Secreted protein" evidence="1">
    <location>
        <begin position="18"/>
        <end position="198"/>
    </location>
</feature>
<protein>
    <recommendedName>
        <fullName evidence="4">Secreted protein</fullName>
    </recommendedName>
</protein>
<reference evidence="2 3" key="1">
    <citation type="submission" date="2019-09" db="EMBL/GenBank/DDBJ databases">
        <title>Draft genome of the ectomycorrhizal ascomycete Sphaerosporella brunnea.</title>
        <authorList>
            <consortium name="DOE Joint Genome Institute"/>
            <person name="Benucci G.M."/>
            <person name="Marozzi G."/>
            <person name="Antonielli L."/>
            <person name="Sanchez S."/>
            <person name="Marco P."/>
            <person name="Wang X."/>
            <person name="Falini L.B."/>
            <person name="Barry K."/>
            <person name="Haridas S."/>
            <person name="Lipzen A."/>
            <person name="Labutti K."/>
            <person name="Grigoriev I.V."/>
            <person name="Murat C."/>
            <person name="Martin F."/>
            <person name="Albertini E."/>
            <person name="Donnini D."/>
            <person name="Bonito G."/>
        </authorList>
    </citation>
    <scope>NUCLEOTIDE SEQUENCE [LARGE SCALE GENOMIC DNA]</scope>
    <source>
        <strain evidence="2 3">Sb_GMNB300</strain>
    </source>
</reference>
<evidence type="ECO:0000313" key="2">
    <source>
        <dbReference type="EMBL" id="KAA8914159.1"/>
    </source>
</evidence>
<dbReference type="InParanoid" id="A0A5J5FAI5"/>
<dbReference type="Proteomes" id="UP000326924">
    <property type="component" value="Unassembled WGS sequence"/>
</dbReference>
<comment type="caution">
    <text evidence="2">The sequence shown here is derived from an EMBL/GenBank/DDBJ whole genome shotgun (WGS) entry which is preliminary data.</text>
</comment>
<sequence>MLIDVFLLLHFLHVLQLAGIARRSNHQPGVGEDCHSTVEDSFQFMAVPGASSQPLSYPLLRGPDDNTSVKANRSCLAVRLRGGLVFTGAYRAASFAKDQQLLFGRPVTGASFTSAPLGMAKIHQNKMHEKCEEVLLGIEPLLPIQQNADPNPQILIATCERRVVLPHSTRQTVNMRRARNGTQLKRQMTPSIAECRGI</sequence>
<feature type="signal peptide" evidence="1">
    <location>
        <begin position="1"/>
        <end position="17"/>
    </location>
</feature>
<evidence type="ECO:0000256" key="1">
    <source>
        <dbReference type="SAM" id="SignalP"/>
    </source>
</evidence>
<gene>
    <name evidence="2" type="ORF">FN846DRAFT_902258</name>
</gene>
<name>A0A5J5FAI5_9PEZI</name>
<proteinExistence type="predicted"/>
<keyword evidence="1" id="KW-0732">Signal</keyword>
<dbReference type="EMBL" id="VXIS01000008">
    <property type="protein sequence ID" value="KAA8914159.1"/>
    <property type="molecule type" value="Genomic_DNA"/>
</dbReference>
<organism evidence="2 3">
    <name type="scientific">Sphaerosporella brunnea</name>
    <dbReference type="NCBI Taxonomy" id="1250544"/>
    <lineage>
        <taxon>Eukaryota</taxon>
        <taxon>Fungi</taxon>
        <taxon>Dikarya</taxon>
        <taxon>Ascomycota</taxon>
        <taxon>Pezizomycotina</taxon>
        <taxon>Pezizomycetes</taxon>
        <taxon>Pezizales</taxon>
        <taxon>Pyronemataceae</taxon>
        <taxon>Sphaerosporella</taxon>
    </lineage>
</organism>
<dbReference type="AlphaFoldDB" id="A0A5J5FAI5"/>